<feature type="compositionally biased region" description="Basic and acidic residues" evidence="2">
    <location>
        <begin position="949"/>
        <end position="962"/>
    </location>
</feature>
<feature type="region of interest" description="Disordered" evidence="2">
    <location>
        <begin position="915"/>
        <end position="962"/>
    </location>
</feature>
<keyword evidence="3" id="KW-0472">Membrane</keyword>
<feature type="compositionally biased region" description="Low complexity" evidence="2">
    <location>
        <begin position="925"/>
        <end position="938"/>
    </location>
</feature>
<feature type="transmembrane region" description="Helical" evidence="3">
    <location>
        <begin position="970"/>
        <end position="992"/>
    </location>
</feature>
<gene>
    <name evidence="4" type="ORF">P4O66_017845</name>
</gene>
<dbReference type="InterPro" id="IPR038807">
    <property type="entry name" value="CCDC150"/>
</dbReference>
<dbReference type="PANTHER" id="PTHR35352">
    <property type="entry name" value="COILED-COIL DOMAIN-CONTAINING PROTEIN 150"/>
    <property type="match status" value="1"/>
</dbReference>
<organism evidence="4 5">
    <name type="scientific">Electrophorus voltai</name>
    <dbReference type="NCBI Taxonomy" id="2609070"/>
    <lineage>
        <taxon>Eukaryota</taxon>
        <taxon>Metazoa</taxon>
        <taxon>Chordata</taxon>
        <taxon>Craniata</taxon>
        <taxon>Vertebrata</taxon>
        <taxon>Euteleostomi</taxon>
        <taxon>Actinopterygii</taxon>
        <taxon>Neopterygii</taxon>
        <taxon>Teleostei</taxon>
        <taxon>Ostariophysi</taxon>
        <taxon>Gymnotiformes</taxon>
        <taxon>Gymnotoidei</taxon>
        <taxon>Gymnotidae</taxon>
        <taxon>Electrophorus</taxon>
    </lineage>
</organism>
<evidence type="ECO:0000256" key="3">
    <source>
        <dbReference type="SAM" id="Phobius"/>
    </source>
</evidence>
<keyword evidence="3" id="KW-1133">Transmembrane helix</keyword>
<keyword evidence="1" id="KW-0175">Coiled coil</keyword>
<feature type="coiled-coil region" evidence="1">
    <location>
        <begin position="819"/>
        <end position="885"/>
    </location>
</feature>
<protein>
    <recommendedName>
        <fullName evidence="6">Coiled-coil domain containing 150</fullName>
    </recommendedName>
</protein>
<proteinExistence type="predicted"/>
<evidence type="ECO:0000313" key="4">
    <source>
        <dbReference type="EMBL" id="KAK1786111.1"/>
    </source>
</evidence>
<dbReference type="Proteomes" id="UP001239994">
    <property type="component" value="Unassembled WGS sequence"/>
</dbReference>
<keyword evidence="3" id="KW-0812">Transmembrane</keyword>
<evidence type="ECO:0008006" key="6">
    <source>
        <dbReference type="Google" id="ProtNLM"/>
    </source>
</evidence>
<feature type="non-terminal residue" evidence="4">
    <location>
        <position position="996"/>
    </location>
</feature>
<sequence>MSRPTIPPLSVGATAPESLSLLQQRLLVAERQAEELAEQLDSLGASREQLQARTSDRIPPPRPLSPVKVYRALRPVGDGVLWRQCESLVGRVCRLESLLHTLKLTTFRLETERELNPSHTARLQERLAALQEQCEEEQRSSQREVMRLRDQLQQACEEREEARQEAHRLRQELDISHSSKMDVAMATDELKVVKVQMSQKLRQMKEEMEQETVARLEAEQSHNALLQRVEEIEGVVERERQQVKVLQTDCHALRVDGQEARAELEDKDNLIQYLQEECQQLRDQLGHKEDLISELTKELKSVRIALQKQQQENSRLVKDGGELRAAADKVQELNNQLDTQFSDLSSALHSLTVENNRLQISLKVALLTTCHVGFSLKAEQEHVAQRVKEQDLLLDSARRNIQSELQEVLADRLLIKKELEVLRSDHVRLQQSSAVALETAVTHQELLERTIERLREEVSSAVRNGETMQKEKDEMTTTISKLEKERNSLETQLAEFQEELFETNSTLQNREEENKGLMGRLEAVQHQQQQVEQVLQQLLDSKNKLAYENSKLQVSTELRCVKLNYESLQEQLKQAKRDLRMKDCEVCMLGEDMLREQLTTLQLQPRDMGEVTEMRGNVVMSHSCLQQNTKALQMEVGGKEQELRTLQRERLRSLQEIQKLKEEVENLHSLLKNTMHEEKVAVVGEALDTAQVDNRKLSQNLEQTLHAKREAELDEARKEIGHLTEQVDTLSQQLQREKNYGKKLADKEISELKKALDKASARSGDLSQANRELREKFAELEKIVSSQKSQIKAQKAQLKQHLDNRTALAHSKKVKSQSLLQVRNEMVSLQTELQSLSSSQQGELQAARDLTHRLQEKCKMLEMCVARLREERDEAEVKMREVSLESQQISDNLQEAHCWFRAKFESLKTEVEQNGVEPLECAEQSRGTSRDSTTGSLTEDTGKLKGKPKKESWKDKKERKQAMQEAREQVATVVLPTLAVLVLLIVVFVYVATRPG</sequence>
<dbReference type="AlphaFoldDB" id="A0AAD8YSQ9"/>
<accession>A0AAD8YSQ9</accession>
<reference evidence="4" key="1">
    <citation type="submission" date="2023-03" db="EMBL/GenBank/DDBJ databases">
        <title>Electrophorus voltai genome.</title>
        <authorList>
            <person name="Bian C."/>
        </authorList>
    </citation>
    <scope>NUCLEOTIDE SEQUENCE</scope>
    <source>
        <strain evidence="4">CB-2022</strain>
        <tissue evidence="4">Muscle</tissue>
    </source>
</reference>
<dbReference type="Pfam" id="PF15012">
    <property type="entry name" value="DUF4519"/>
    <property type="match status" value="1"/>
</dbReference>
<feature type="coiled-coil region" evidence="1">
    <location>
        <begin position="437"/>
        <end position="585"/>
    </location>
</feature>
<dbReference type="EMBL" id="JAROKS010000025">
    <property type="protein sequence ID" value="KAK1786111.1"/>
    <property type="molecule type" value="Genomic_DNA"/>
</dbReference>
<evidence type="ECO:0000256" key="2">
    <source>
        <dbReference type="SAM" id="MobiDB-lite"/>
    </source>
</evidence>
<evidence type="ECO:0000313" key="5">
    <source>
        <dbReference type="Proteomes" id="UP001239994"/>
    </source>
</evidence>
<comment type="caution">
    <text evidence="4">The sequence shown here is derived from an EMBL/GenBank/DDBJ whole genome shotgun (WGS) entry which is preliminary data.</text>
</comment>
<dbReference type="PANTHER" id="PTHR35352:SF1">
    <property type="entry name" value="COILED-COIL DOMAIN-CONTAINING PROTEIN 150"/>
    <property type="match status" value="1"/>
</dbReference>
<name>A0AAD8YSQ9_9TELE</name>
<dbReference type="InterPro" id="IPR027960">
    <property type="entry name" value="DUF4519"/>
</dbReference>
<evidence type="ECO:0000256" key="1">
    <source>
        <dbReference type="SAM" id="Coils"/>
    </source>
</evidence>
<feature type="coiled-coil region" evidence="1">
    <location>
        <begin position="120"/>
        <end position="343"/>
    </location>
</feature>
<feature type="coiled-coil region" evidence="1">
    <location>
        <begin position="19"/>
        <end position="53"/>
    </location>
</feature>
<feature type="coiled-coil region" evidence="1">
    <location>
        <begin position="629"/>
        <end position="790"/>
    </location>
</feature>
<keyword evidence="5" id="KW-1185">Reference proteome</keyword>